<keyword evidence="3" id="KW-1185">Reference proteome</keyword>
<dbReference type="EMBL" id="FR799581">
    <property type="protein sequence ID" value="CBZ28451.1"/>
    <property type="molecule type" value="Genomic_DNA"/>
</dbReference>
<dbReference type="GeneID" id="13450504"/>
<evidence type="ECO:0000313" key="3">
    <source>
        <dbReference type="Proteomes" id="UP000007259"/>
    </source>
</evidence>
<evidence type="ECO:0000259" key="1">
    <source>
        <dbReference type="Pfam" id="PF20054"/>
    </source>
</evidence>
<gene>
    <name evidence="2" type="ORF">LMXM_28_0840</name>
</gene>
<dbReference type="AlphaFoldDB" id="E9AZQ0"/>
<protein>
    <recommendedName>
        <fullName evidence="1">Trypanosoma Tc-38 (p38) protein domain-containing protein</fullName>
    </recommendedName>
</protein>
<evidence type="ECO:0000313" key="2">
    <source>
        <dbReference type="EMBL" id="CBZ28451.1"/>
    </source>
</evidence>
<accession>E9AZQ0</accession>
<dbReference type="RefSeq" id="XP_003876922.1">
    <property type="nucleotide sequence ID" value="XM_003876873.1"/>
</dbReference>
<reference evidence="2 3" key="1">
    <citation type="journal article" date="2011" name="Genome Res.">
        <title>Chromosome and gene copy number variation allow major structural change between species and strains of Leishmania.</title>
        <authorList>
            <person name="Rogers M.B."/>
            <person name="Hilley J.D."/>
            <person name="Dickens N.J."/>
            <person name="Wilkes J."/>
            <person name="Bates P.A."/>
            <person name="Depledge D.P."/>
            <person name="Harris D."/>
            <person name="Her Y."/>
            <person name="Herzyk P."/>
            <person name="Imamura H."/>
            <person name="Otto T.D."/>
            <person name="Sanders M."/>
            <person name="Seeger K."/>
            <person name="Dujardin J.C."/>
            <person name="Berriman M."/>
            <person name="Smith D.F."/>
            <person name="Hertz-Fowler C."/>
            <person name="Mottram J.C."/>
        </authorList>
    </citation>
    <scope>NUCLEOTIDE SEQUENCE [LARGE SCALE GENOMIC DNA]</scope>
    <source>
        <strain evidence="2 3">MHOM/GT/2001/U1103</strain>
    </source>
</reference>
<name>E9AZQ0_LEIMU</name>
<dbReference type="Pfam" id="PF20054">
    <property type="entry name" value="Tc-38"/>
    <property type="match status" value="1"/>
</dbReference>
<dbReference type="InterPro" id="IPR045399">
    <property type="entry name" value="Tc-38"/>
</dbReference>
<dbReference type="Proteomes" id="UP000007259">
    <property type="component" value="Chromosome 28"/>
</dbReference>
<organism evidence="2 3">
    <name type="scientific">Leishmania mexicana (strain MHOM/GT/2001/U1103)</name>
    <dbReference type="NCBI Taxonomy" id="929439"/>
    <lineage>
        <taxon>Eukaryota</taxon>
        <taxon>Discoba</taxon>
        <taxon>Euglenozoa</taxon>
        <taxon>Kinetoplastea</taxon>
        <taxon>Metakinetoplastina</taxon>
        <taxon>Trypanosomatida</taxon>
        <taxon>Trypanosomatidae</taxon>
        <taxon>Leishmaniinae</taxon>
        <taxon>Leishmania</taxon>
    </lineage>
</organism>
<dbReference type="VEuPathDB" id="TriTrypDB:LmxM.28.0840"/>
<dbReference type="OrthoDB" id="259667at2759"/>
<sequence>MYGLHTRCRQQRLFTGALFPETLNGQIVAFARRHKLKSDVWVPRKAFDTALKPYNVYILPKATLCNLTLTPGDGMGDVTAAIGVDRCLVNAEQTSNQHLLEGFVDFMMSCLTPPEQCPTRIQNQSFTPAAAAGTQVACRTATALPLSGREARRKNFSEYFSAANGGGAECTTSLLTEAGDSSLSPVLLPDPTWDTLAPFQHPLALNGSLLTGTDTTAQLLKWQQESYRWSNYWRRLRGAKERRQSFYSVCDTEVPGRYNPHFCVYYVPHTYTNISFPLATAVLMRHRAVEHKYVSRLWLTLKQAEERFGTSLLPERANDEPVVYCNYFTAGMEATAFYCADQFAGGDKIFPTAHELDIAAKGMRLPSTKLRAYPLLSRLLDQYDEGKTADSAGDDRPSTDQAVTDAGRHVEFFQHRQRCGAIRLHGFQKPEMEKNYLQSTRVAGALARQCLLCGYPRPLFFSHRALLAFHLRLREGEQGIVQTRLPTRVNKLLAWCKGECWFNVSQLHEPAVAQELMDNPPVHFLTRQSLQGAVAVNCCRAQLARRWDTAAAAVSSSSPTSSVPARCNFSAEWIPAYVLEMTGWQLREGAQGVPYVPLAAGAAFKRFPLGGNVLFSMADVSLHNAAKDWLRRYTPVDQEGYPFLRGVRQAMTLRAFERGYRAHQWLIHRVRKNGGFSSPLLALRGAFNPVCMSAPQPLLDTSAFVKAPFVRMGNFEFVNVEEVALMSRAYPCNGAAARESGAEEPDAPLLQMSSGARLQVESGTGTSAESLMRHSVRETDNTAALGDTVTCDGCDIHEVDDYSEMEDEGWTSGGLSPLLYVQ</sequence>
<feature type="domain" description="Trypanosoma Tc-38 (p38) protein" evidence="1">
    <location>
        <begin position="14"/>
        <end position="97"/>
    </location>
</feature>
<dbReference type="PhylomeDB" id="E9AZQ0"/>
<dbReference type="KEGG" id="lmi:LMXM_28_0840"/>
<dbReference type="OMA" id="YCADQFA"/>
<proteinExistence type="predicted"/>